<evidence type="ECO:0000313" key="1">
    <source>
        <dbReference type="EMBL" id="CAF88417.1"/>
    </source>
</evidence>
<feature type="non-terminal residue" evidence="1">
    <location>
        <position position="26"/>
    </location>
</feature>
<reference evidence="1" key="1">
    <citation type="journal article" date="2004" name="Nature">
        <title>Genome duplication in the teleost fish Tetraodon nigroviridis reveals the early vertebrate proto-karyotype.</title>
        <authorList>
            <person name="Jaillon O."/>
            <person name="Aury J.-M."/>
            <person name="Brunet F."/>
            <person name="Petit J.-L."/>
            <person name="Stange-Thomann N."/>
            <person name="Mauceli E."/>
            <person name="Bouneau L."/>
            <person name="Fischer C."/>
            <person name="Ozouf-Costaz C."/>
            <person name="Bernot A."/>
            <person name="Nicaud S."/>
            <person name="Jaffe D."/>
            <person name="Fisher S."/>
            <person name="Lutfalla G."/>
            <person name="Dossat C."/>
            <person name="Segurens B."/>
            <person name="Dasilva C."/>
            <person name="Salanoubat M."/>
            <person name="Levy M."/>
            <person name="Boudet N."/>
            <person name="Castellano S."/>
            <person name="Anthouard V."/>
            <person name="Jubin C."/>
            <person name="Castelli V."/>
            <person name="Katinka M."/>
            <person name="Vacherie B."/>
            <person name="Biemont C."/>
            <person name="Skalli Z."/>
            <person name="Cattolico L."/>
            <person name="Poulain J."/>
            <person name="De Berardinis V."/>
            <person name="Cruaud C."/>
            <person name="Duprat S."/>
            <person name="Brottier P."/>
            <person name="Coutanceau J.-P."/>
            <person name="Gouzy J."/>
            <person name="Parra G."/>
            <person name="Lardier G."/>
            <person name="Chapple C."/>
            <person name="McKernan K.J."/>
            <person name="McEwan P."/>
            <person name="Bosak S."/>
            <person name="Kellis M."/>
            <person name="Volff J.-N."/>
            <person name="Guigo R."/>
            <person name="Zody M.C."/>
            <person name="Mesirov J."/>
            <person name="Lindblad-Toh K."/>
            <person name="Birren B."/>
            <person name="Nusbaum C."/>
            <person name="Kahn D."/>
            <person name="Robinson-Rechavi M."/>
            <person name="Laudet V."/>
            <person name="Schachter V."/>
            <person name="Quetier F."/>
            <person name="Saurin W."/>
            <person name="Scarpelli C."/>
            <person name="Wincker P."/>
            <person name="Lander E.S."/>
            <person name="Weissenbach J."/>
            <person name="Roest Crollius H."/>
        </authorList>
    </citation>
    <scope>NUCLEOTIDE SEQUENCE [LARGE SCALE GENOMIC DNA]</scope>
</reference>
<dbReference type="HOGENOM" id="CLU_044137_5_0_1"/>
<protein>
    <submittedName>
        <fullName evidence="1">(spotted green pufferfish) hypothetical protein</fullName>
    </submittedName>
</protein>
<dbReference type="KEGG" id="tng:GSTEN00001731G001"/>
<name>Q4TFB5_TETNG</name>
<comment type="caution">
    <text evidence="1">The sequence shown here is derived from an EMBL/GenBank/DDBJ whole genome shotgun (WGS) entry which is preliminary data.</text>
</comment>
<dbReference type="EMBL" id="CAAE01004707">
    <property type="protein sequence ID" value="CAF88417.1"/>
    <property type="molecule type" value="Genomic_DNA"/>
</dbReference>
<organism evidence="1">
    <name type="scientific">Tetraodon nigroviridis</name>
    <name type="common">Spotted green pufferfish</name>
    <name type="synonym">Chelonodon nigroviridis</name>
    <dbReference type="NCBI Taxonomy" id="99883"/>
    <lineage>
        <taxon>Eukaryota</taxon>
        <taxon>Metazoa</taxon>
        <taxon>Chordata</taxon>
        <taxon>Craniata</taxon>
        <taxon>Vertebrata</taxon>
        <taxon>Euteleostomi</taxon>
        <taxon>Actinopterygii</taxon>
        <taxon>Neopterygii</taxon>
        <taxon>Teleostei</taxon>
        <taxon>Neoteleostei</taxon>
        <taxon>Acanthomorphata</taxon>
        <taxon>Eupercaria</taxon>
        <taxon>Tetraodontiformes</taxon>
        <taxon>Tetradontoidea</taxon>
        <taxon>Tetraodontidae</taxon>
        <taxon>Tetraodon</taxon>
    </lineage>
</organism>
<sequence length="26" mass="2867">MAAPELFCWEGDWGLPSVDTDCLVVL</sequence>
<accession>Q4TFB5</accession>
<dbReference type="AlphaFoldDB" id="Q4TFB5"/>
<gene>
    <name evidence="1" type="ORF">GSTENG00001731001</name>
</gene>
<reference evidence="1" key="2">
    <citation type="submission" date="2004-02" db="EMBL/GenBank/DDBJ databases">
        <authorList>
            <consortium name="Genoscope"/>
            <consortium name="Whitehead Institute Centre for Genome Research"/>
        </authorList>
    </citation>
    <scope>NUCLEOTIDE SEQUENCE</scope>
</reference>
<proteinExistence type="predicted"/>